<evidence type="ECO:0000256" key="1">
    <source>
        <dbReference type="ARBA" id="ARBA00004123"/>
    </source>
</evidence>
<dbReference type="PANTHER" id="PTHR46239:SF1">
    <property type="entry name" value="DNA REPAIR PROTEIN RAD51 HOMOLOG 3"/>
    <property type="match status" value="1"/>
</dbReference>
<dbReference type="RefSeq" id="XP_030993673.1">
    <property type="nucleotide sequence ID" value="XM_031141990.1"/>
</dbReference>
<evidence type="ECO:0000259" key="8">
    <source>
        <dbReference type="PROSITE" id="PS50162"/>
    </source>
</evidence>
<dbReference type="GO" id="GO:0005524">
    <property type="term" value="F:ATP binding"/>
    <property type="evidence" value="ECO:0007669"/>
    <property type="project" value="UniProtKB-KW"/>
</dbReference>
<dbReference type="SUPFAM" id="SSF52540">
    <property type="entry name" value="P-loop containing nucleoside triphosphate hydrolases"/>
    <property type="match status" value="1"/>
</dbReference>
<dbReference type="InterPro" id="IPR027417">
    <property type="entry name" value="P-loop_NTPase"/>
</dbReference>
<dbReference type="EMBL" id="SKBQ01000044">
    <property type="protein sequence ID" value="TPX11962.1"/>
    <property type="molecule type" value="Genomic_DNA"/>
</dbReference>
<protein>
    <recommendedName>
        <fullName evidence="8">RecA family profile 1 domain-containing protein</fullName>
    </recommendedName>
</protein>
<evidence type="ECO:0000256" key="7">
    <source>
        <dbReference type="SAM" id="MobiDB-lite"/>
    </source>
</evidence>
<dbReference type="Gene3D" id="3.40.50.300">
    <property type="entry name" value="P-loop containing nucleotide triphosphate hydrolases"/>
    <property type="match status" value="1"/>
</dbReference>
<comment type="caution">
    <text evidence="9">The sequence shown here is derived from an EMBL/GenBank/DDBJ whole genome shotgun (WGS) entry which is preliminary data.</text>
</comment>
<dbReference type="InterPro" id="IPR052093">
    <property type="entry name" value="HR_Repair_Mediator"/>
</dbReference>
<dbReference type="PANTHER" id="PTHR46239">
    <property type="entry name" value="DNA REPAIR PROTEIN RAD51 HOMOLOG 3 RAD51C"/>
    <property type="match status" value="1"/>
</dbReference>
<dbReference type="GO" id="GO:0007131">
    <property type="term" value="P:reciprocal meiotic recombination"/>
    <property type="evidence" value="ECO:0007669"/>
    <property type="project" value="TreeGrafter"/>
</dbReference>
<accession>A0A507APT1</accession>
<keyword evidence="10" id="KW-1185">Reference proteome</keyword>
<evidence type="ECO:0000256" key="2">
    <source>
        <dbReference type="ARBA" id="ARBA00022741"/>
    </source>
</evidence>
<sequence length="403" mass="42985">MDLYHSVHGHDVSSFDLPSTHRLPTVSAAQAIEELDGNPSRYISTGLEALDNVLANQSPGFGAPDMCPGGIQKGQVTEIWGPPGAGKSILGVQIAANALRRGEGVIWVADAFHPMSHGRLSALSQGLPGDDAEQQTMQQTSFAHFTCATLHHFIALLCRPAPACVPPDTTLIVIDSLSALINHAFPRLQEAKGSFKAGSKAPSPAARRLQLLQYIIGALQKLSAARNIAIVILTQCATRMQAESGATLIPAINAGVWEQGVSTRLVLFRDWTHDHATIAAVHCVGVQKLDGKANNGAIGAVVAFDITPTGLSVKRYDGNEQPLRLGSASTYKRKLGDTSFEVPDSDDEDYGWQLEDDNSMPRMPPQWQGSEDILLGEQPSDSNASELSGDDGEVDDAANSENR</sequence>
<reference evidence="9 10" key="1">
    <citation type="submission" date="2019-06" db="EMBL/GenBank/DDBJ databases">
        <title>Draft genome sequence of the filamentous fungus Phialemoniopsis curvata isolated from diesel fuel.</title>
        <authorList>
            <person name="Varaljay V.A."/>
            <person name="Lyon W.J."/>
            <person name="Crouch A.L."/>
            <person name="Drake C.E."/>
            <person name="Hollomon J.M."/>
            <person name="Nadeau L.J."/>
            <person name="Nunn H.S."/>
            <person name="Stevenson B.S."/>
            <person name="Bojanowski C.L."/>
            <person name="Crookes-Goodson W.J."/>
        </authorList>
    </citation>
    <scope>NUCLEOTIDE SEQUENCE [LARGE SCALE GENOMIC DNA]</scope>
    <source>
        <strain evidence="9 10">D216</strain>
    </source>
</reference>
<proteinExistence type="predicted"/>
<evidence type="ECO:0000256" key="4">
    <source>
        <dbReference type="ARBA" id="ARBA00022840"/>
    </source>
</evidence>
<dbReference type="GO" id="GO:0008821">
    <property type="term" value="F:crossover junction DNA endonuclease activity"/>
    <property type="evidence" value="ECO:0007669"/>
    <property type="project" value="TreeGrafter"/>
</dbReference>
<dbReference type="GO" id="GO:0033063">
    <property type="term" value="C:Rad51B-Rad51C-Rad51D-XRCC2 complex"/>
    <property type="evidence" value="ECO:0007669"/>
    <property type="project" value="TreeGrafter"/>
</dbReference>
<dbReference type="STRING" id="1093900.A0A507APT1"/>
<dbReference type="InterPro" id="IPR020588">
    <property type="entry name" value="RecA_ATP-bd"/>
</dbReference>
<evidence type="ECO:0000256" key="5">
    <source>
        <dbReference type="ARBA" id="ARBA00023204"/>
    </source>
</evidence>
<evidence type="ECO:0000313" key="9">
    <source>
        <dbReference type="EMBL" id="TPX11962.1"/>
    </source>
</evidence>
<evidence type="ECO:0000313" key="10">
    <source>
        <dbReference type="Proteomes" id="UP000319257"/>
    </source>
</evidence>
<dbReference type="GeneID" id="41974712"/>
<dbReference type="GO" id="GO:0005657">
    <property type="term" value="C:replication fork"/>
    <property type="evidence" value="ECO:0007669"/>
    <property type="project" value="TreeGrafter"/>
</dbReference>
<keyword evidence="5" id="KW-0234">DNA repair</keyword>
<dbReference type="GO" id="GO:0033065">
    <property type="term" value="C:Rad51C-XRCC3 complex"/>
    <property type="evidence" value="ECO:0007669"/>
    <property type="project" value="TreeGrafter"/>
</dbReference>
<dbReference type="InterPro" id="IPR014774">
    <property type="entry name" value="KaiC-like_dom"/>
</dbReference>
<keyword evidence="2" id="KW-0547">Nucleotide-binding</keyword>
<dbReference type="GO" id="GO:0000400">
    <property type="term" value="F:four-way junction DNA binding"/>
    <property type="evidence" value="ECO:0007669"/>
    <property type="project" value="TreeGrafter"/>
</dbReference>
<keyword evidence="3" id="KW-0227">DNA damage</keyword>
<evidence type="ECO:0000256" key="6">
    <source>
        <dbReference type="ARBA" id="ARBA00023242"/>
    </source>
</evidence>
<dbReference type="GO" id="GO:0000707">
    <property type="term" value="P:meiotic DNA recombinase assembly"/>
    <property type="evidence" value="ECO:0007669"/>
    <property type="project" value="TreeGrafter"/>
</dbReference>
<gene>
    <name evidence="9" type="ORF">E0L32_007265</name>
</gene>
<evidence type="ECO:0000256" key="3">
    <source>
        <dbReference type="ARBA" id="ARBA00022763"/>
    </source>
</evidence>
<name>A0A507APT1_9PEZI</name>
<keyword evidence="4" id="KW-0067">ATP-binding</keyword>
<dbReference type="OrthoDB" id="5957327at2759"/>
<feature type="domain" description="RecA family profile 1" evidence="8">
    <location>
        <begin position="39"/>
        <end position="236"/>
    </location>
</feature>
<dbReference type="InParanoid" id="A0A507APT1"/>
<dbReference type="CDD" id="cd01393">
    <property type="entry name" value="RecA-like"/>
    <property type="match status" value="1"/>
</dbReference>
<feature type="region of interest" description="Disordered" evidence="7">
    <location>
        <begin position="336"/>
        <end position="403"/>
    </location>
</feature>
<dbReference type="Pfam" id="PF06745">
    <property type="entry name" value="ATPase"/>
    <property type="match status" value="1"/>
</dbReference>
<organism evidence="9 10">
    <name type="scientific">Thyridium curvatum</name>
    <dbReference type="NCBI Taxonomy" id="1093900"/>
    <lineage>
        <taxon>Eukaryota</taxon>
        <taxon>Fungi</taxon>
        <taxon>Dikarya</taxon>
        <taxon>Ascomycota</taxon>
        <taxon>Pezizomycotina</taxon>
        <taxon>Sordariomycetes</taxon>
        <taxon>Sordariomycetidae</taxon>
        <taxon>Thyridiales</taxon>
        <taxon>Thyridiaceae</taxon>
        <taxon>Thyridium</taxon>
    </lineage>
</organism>
<feature type="compositionally biased region" description="Acidic residues" evidence="7">
    <location>
        <begin position="343"/>
        <end position="358"/>
    </location>
</feature>
<feature type="compositionally biased region" description="Acidic residues" evidence="7">
    <location>
        <begin position="388"/>
        <end position="403"/>
    </location>
</feature>
<dbReference type="PROSITE" id="PS50162">
    <property type="entry name" value="RECA_2"/>
    <property type="match status" value="1"/>
</dbReference>
<dbReference type="AlphaFoldDB" id="A0A507APT1"/>
<dbReference type="GO" id="GO:0140664">
    <property type="term" value="F:ATP-dependent DNA damage sensor activity"/>
    <property type="evidence" value="ECO:0007669"/>
    <property type="project" value="InterPro"/>
</dbReference>
<dbReference type="Proteomes" id="UP000319257">
    <property type="component" value="Unassembled WGS sequence"/>
</dbReference>
<keyword evidence="6" id="KW-0539">Nucleus</keyword>
<comment type="subcellular location">
    <subcellularLocation>
        <location evidence="1">Nucleus</location>
    </subcellularLocation>
</comment>